<feature type="domain" description="Sulfotransferase" evidence="3">
    <location>
        <begin position="111"/>
        <end position="287"/>
    </location>
</feature>
<comment type="caution">
    <text evidence="4">The sequence shown here is derived from an EMBL/GenBank/DDBJ whole genome shotgun (WGS) entry which is preliminary data.</text>
</comment>
<organism evidence="4 5">
    <name type="scientific">Homarus americanus</name>
    <name type="common">American lobster</name>
    <dbReference type="NCBI Taxonomy" id="6706"/>
    <lineage>
        <taxon>Eukaryota</taxon>
        <taxon>Metazoa</taxon>
        <taxon>Ecdysozoa</taxon>
        <taxon>Arthropoda</taxon>
        <taxon>Crustacea</taxon>
        <taxon>Multicrustacea</taxon>
        <taxon>Malacostraca</taxon>
        <taxon>Eumalacostraca</taxon>
        <taxon>Eucarida</taxon>
        <taxon>Decapoda</taxon>
        <taxon>Pleocyemata</taxon>
        <taxon>Astacidea</taxon>
        <taxon>Nephropoidea</taxon>
        <taxon>Nephropidae</taxon>
        <taxon>Homarus</taxon>
    </lineage>
</organism>
<dbReference type="PANTHER" id="PTHR45964">
    <property type="entry name" value="WSCD FAMILY MEMBER CG9164"/>
    <property type="match status" value="1"/>
</dbReference>
<dbReference type="PANTHER" id="PTHR45964:SF9">
    <property type="entry name" value="SULFOTRANSFERASE"/>
    <property type="match status" value="1"/>
</dbReference>
<dbReference type="Gene3D" id="1.20.1250.20">
    <property type="entry name" value="MFS general substrate transporter like domains"/>
    <property type="match status" value="1"/>
</dbReference>
<dbReference type="InterPro" id="IPR027417">
    <property type="entry name" value="P-loop_NTPase"/>
</dbReference>
<dbReference type="GO" id="GO:0008146">
    <property type="term" value="F:sulfotransferase activity"/>
    <property type="evidence" value="ECO:0007669"/>
    <property type="project" value="InterPro"/>
</dbReference>
<feature type="transmembrane region" description="Helical" evidence="2">
    <location>
        <begin position="20"/>
        <end position="38"/>
    </location>
</feature>
<reference evidence="4" key="1">
    <citation type="journal article" date="2021" name="Sci. Adv.">
        <title>The American lobster genome reveals insights on longevity, neural, and immune adaptations.</title>
        <authorList>
            <person name="Polinski J.M."/>
            <person name="Zimin A.V."/>
            <person name="Clark K.F."/>
            <person name="Kohn A.B."/>
            <person name="Sadowski N."/>
            <person name="Timp W."/>
            <person name="Ptitsyn A."/>
            <person name="Khanna P."/>
            <person name="Romanova D.Y."/>
            <person name="Williams P."/>
            <person name="Greenwood S.J."/>
            <person name="Moroz L.L."/>
            <person name="Walt D.R."/>
            <person name="Bodnar A.G."/>
        </authorList>
    </citation>
    <scope>NUCLEOTIDE SEQUENCE</scope>
    <source>
        <strain evidence="4">GMGI-L3</strain>
    </source>
</reference>
<dbReference type="Gene3D" id="3.40.50.300">
    <property type="entry name" value="P-loop containing nucleotide triphosphate hydrolases"/>
    <property type="match status" value="1"/>
</dbReference>
<protein>
    <submittedName>
        <fullName evidence="4">WSC domain-containing protein 2-like 4</fullName>
    </submittedName>
</protein>
<evidence type="ECO:0000259" key="3">
    <source>
        <dbReference type="Pfam" id="PF00685"/>
    </source>
</evidence>
<keyword evidence="5" id="KW-1185">Reference proteome</keyword>
<keyword evidence="2" id="KW-1133">Transmembrane helix</keyword>
<dbReference type="Pfam" id="PF00685">
    <property type="entry name" value="Sulfotransfer_1"/>
    <property type="match status" value="1"/>
</dbReference>
<evidence type="ECO:0000256" key="2">
    <source>
        <dbReference type="SAM" id="Phobius"/>
    </source>
</evidence>
<dbReference type="SUPFAM" id="SSF52540">
    <property type="entry name" value="P-loop containing nucleoside triphosphate hydrolases"/>
    <property type="match status" value="1"/>
</dbReference>
<evidence type="ECO:0000313" key="4">
    <source>
        <dbReference type="EMBL" id="KAG7175708.1"/>
    </source>
</evidence>
<keyword evidence="2" id="KW-0812">Transmembrane</keyword>
<comment type="similarity">
    <text evidence="1">Belongs to the WSCD family.</text>
</comment>
<evidence type="ECO:0000313" key="5">
    <source>
        <dbReference type="Proteomes" id="UP000747542"/>
    </source>
</evidence>
<dbReference type="InterPro" id="IPR036259">
    <property type="entry name" value="MFS_trans_sf"/>
</dbReference>
<keyword evidence="2" id="KW-0472">Membrane</keyword>
<name>A0A8J5NA35_HOMAM</name>
<evidence type="ECO:0000256" key="1">
    <source>
        <dbReference type="ARBA" id="ARBA00010236"/>
    </source>
</evidence>
<dbReference type="AlphaFoldDB" id="A0A8J5NA35"/>
<proteinExistence type="inferred from homology"/>
<dbReference type="Proteomes" id="UP000747542">
    <property type="component" value="Unassembled WGS sequence"/>
</dbReference>
<dbReference type="InterPro" id="IPR000863">
    <property type="entry name" value="Sulfotransferase_dom"/>
</dbReference>
<sequence>MSLLTKALTTRGGGGGEGVTTILGVTAVVTVTVMVVHVSQSELGRLTTINNTMNDTSGDMNHVGKVDGVFTNKSQLISIVQLDYTRKSKILWPEDPQCSWMEVRFGVELKRAWLLSFPRSGNTWTRYLLEAATGLFTSSVYNSTHLRGLGYLGESEPPWRGTTFTVKTHSFESLIRHPHLPVVAIIRSPARAILSYWNLSNMKLAWRRFRGSVKDASYKTGGFHKFVRERLEKWKSTYVNALRNTTRLHLVYYEHLREAPLREVRAIMTFLGMKPSESRLACLARHLEGVAKGSQREMYPYTAWERASFQRAITQVDTLARLRGFPPLPDYRSLAHCPNGPLLCWCHSDLALPGTLRPGSEQCYTRWHSDGPQHHPDGYNRFRWLPLICLAAVMFAINMGAHPLPFILAAEYVPTNVRGQGAK</sequence>
<gene>
    <name evidence="4" type="primary">Wscd2-L 4</name>
    <name evidence="4" type="ORF">Hamer_G020776</name>
</gene>
<dbReference type="EMBL" id="JAHLQT010004696">
    <property type="protein sequence ID" value="KAG7175708.1"/>
    <property type="molecule type" value="Genomic_DNA"/>
</dbReference>
<accession>A0A8J5NA35</accession>
<dbReference type="InterPro" id="IPR051589">
    <property type="entry name" value="Sialate-O-sulfotransferase"/>
</dbReference>